<protein>
    <submittedName>
        <fullName evidence="1">Uncharacterized protein</fullName>
    </submittedName>
</protein>
<sequence length="147" mass="16826">MENHTSQITNVYNVLETNAARFFRLRLHVGNPYMSIFSTKQDLIKMKTITLFLALFIFGITAQENCPEEGKKVCPKAMDLFPKKKPDNEYCNRMEYYETCLGKVKHGCAKHFSKLHHDNCIANSTASLPGIMKPHIIFMIPIISTLV</sequence>
<proteinExistence type="predicted"/>
<dbReference type="AlphaFoldDB" id="A0A0L8HHB7"/>
<dbReference type="EMBL" id="KQ418223">
    <property type="protein sequence ID" value="KOF88165.1"/>
    <property type="molecule type" value="Genomic_DNA"/>
</dbReference>
<gene>
    <name evidence="1" type="ORF">OCBIM_22015332mg</name>
</gene>
<reference evidence="1" key="1">
    <citation type="submission" date="2015-07" db="EMBL/GenBank/DDBJ databases">
        <title>MeaNS - Measles Nucleotide Surveillance Program.</title>
        <authorList>
            <person name="Tran T."/>
            <person name="Druce J."/>
        </authorList>
    </citation>
    <scope>NUCLEOTIDE SEQUENCE</scope>
    <source>
        <strain evidence="1">UCB-OBI-ISO-001</strain>
        <tissue evidence="1">Gonad</tissue>
    </source>
</reference>
<accession>A0A0L8HHB7</accession>
<name>A0A0L8HHB7_OCTBM</name>
<dbReference type="OrthoDB" id="10381203at2759"/>
<evidence type="ECO:0000313" key="1">
    <source>
        <dbReference type="EMBL" id="KOF88165.1"/>
    </source>
</evidence>
<organism evidence="1">
    <name type="scientific">Octopus bimaculoides</name>
    <name type="common">California two-spotted octopus</name>
    <dbReference type="NCBI Taxonomy" id="37653"/>
    <lineage>
        <taxon>Eukaryota</taxon>
        <taxon>Metazoa</taxon>
        <taxon>Spiralia</taxon>
        <taxon>Lophotrochozoa</taxon>
        <taxon>Mollusca</taxon>
        <taxon>Cephalopoda</taxon>
        <taxon>Coleoidea</taxon>
        <taxon>Octopodiformes</taxon>
        <taxon>Octopoda</taxon>
        <taxon>Incirrata</taxon>
        <taxon>Octopodidae</taxon>
        <taxon>Octopus</taxon>
    </lineage>
</organism>